<evidence type="ECO:0000313" key="8">
    <source>
        <dbReference type="Proteomes" id="UP000199592"/>
    </source>
</evidence>
<dbReference type="PANTHER" id="PTHR42798:SF7">
    <property type="entry name" value="ALPHA-D-RIBOSE 1-METHYLPHOSPHONATE 5-TRIPHOSPHATE SYNTHASE SUBUNIT PHNL"/>
    <property type="match status" value="1"/>
</dbReference>
<keyword evidence="8" id="KW-1185">Reference proteome</keyword>
<dbReference type="PROSITE" id="PS00211">
    <property type="entry name" value="ABC_TRANSPORTER_1"/>
    <property type="match status" value="1"/>
</dbReference>
<name>A0A1H2Z6L6_9FLAO</name>
<dbReference type="PANTHER" id="PTHR42798">
    <property type="entry name" value="LIPOPROTEIN-RELEASING SYSTEM ATP-BINDING PROTEIN LOLD"/>
    <property type="match status" value="1"/>
</dbReference>
<evidence type="ECO:0000256" key="1">
    <source>
        <dbReference type="ARBA" id="ARBA00022448"/>
    </source>
</evidence>
<dbReference type="InterPro" id="IPR003593">
    <property type="entry name" value="AAA+_ATPase"/>
</dbReference>
<dbReference type="OrthoDB" id="9802264at2"/>
<organism evidence="7 8">
    <name type="scientific">Flagellimonas zhangzhouensis</name>
    <dbReference type="NCBI Taxonomy" id="1073328"/>
    <lineage>
        <taxon>Bacteria</taxon>
        <taxon>Pseudomonadati</taxon>
        <taxon>Bacteroidota</taxon>
        <taxon>Flavobacteriia</taxon>
        <taxon>Flavobacteriales</taxon>
        <taxon>Flavobacteriaceae</taxon>
        <taxon>Flagellimonas</taxon>
    </lineage>
</organism>
<evidence type="ECO:0000259" key="6">
    <source>
        <dbReference type="PROSITE" id="PS50893"/>
    </source>
</evidence>
<evidence type="ECO:0000313" key="7">
    <source>
        <dbReference type="EMBL" id="SDX13092.1"/>
    </source>
</evidence>
<evidence type="ECO:0000256" key="3">
    <source>
        <dbReference type="ARBA" id="ARBA00022840"/>
    </source>
</evidence>
<keyword evidence="1" id="KW-0813">Transport</keyword>
<gene>
    <name evidence="7" type="ORF">SAMN04487892_3326</name>
</gene>
<dbReference type="GO" id="GO:0016887">
    <property type="term" value="F:ATP hydrolysis activity"/>
    <property type="evidence" value="ECO:0007669"/>
    <property type="project" value="InterPro"/>
</dbReference>
<evidence type="ECO:0000256" key="4">
    <source>
        <dbReference type="ARBA" id="ARBA00022967"/>
    </source>
</evidence>
<protein>
    <submittedName>
        <fullName evidence="7">Lipoprotein-releasing system ATP-binding protein</fullName>
    </submittedName>
</protein>
<dbReference type="PROSITE" id="PS50893">
    <property type="entry name" value="ABC_TRANSPORTER_2"/>
    <property type="match status" value="1"/>
</dbReference>
<keyword evidence="7" id="KW-0449">Lipoprotein</keyword>
<dbReference type="SUPFAM" id="SSF52540">
    <property type="entry name" value="P-loop containing nucleoside triphosphate hydrolases"/>
    <property type="match status" value="1"/>
</dbReference>
<keyword evidence="4" id="KW-1278">Translocase</keyword>
<reference evidence="8" key="1">
    <citation type="submission" date="2016-10" db="EMBL/GenBank/DDBJ databases">
        <authorList>
            <person name="Varghese N."/>
            <person name="Submissions S."/>
        </authorList>
    </citation>
    <scope>NUCLEOTIDE SEQUENCE [LARGE SCALE GENOMIC DNA]</scope>
    <source>
        <strain evidence="8">DSM 25030</strain>
    </source>
</reference>
<dbReference type="RefSeq" id="WP_090299440.1">
    <property type="nucleotide sequence ID" value="NZ_FNKI01000007.1"/>
</dbReference>
<proteinExistence type="inferred from homology"/>
<dbReference type="InterPro" id="IPR017871">
    <property type="entry name" value="ABC_transporter-like_CS"/>
</dbReference>
<dbReference type="GO" id="GO:0022857">
    <property type="term" value="F:transmembrane transporter activity"/>
    <property type="evidence" value="ECO:0007669"/>
    <property type="project" value="UniProtKB-ARBA"/>
</dbReference>
<keyword evidence="2" id="KW-0547">Nucleotide-binding</keyword>
<dbReference type="FunFam" id="3.40.50.300:FF:000032">
    <property type="entry name" value="Export ABC transporter ATP-binding protein"/>
    <property type="match status" value="1"/>
</dbReference>
<feature type="domain" description="ABC transporter" evidence="6">
    <location>
        <begin position="5"/>
        <end position="229"/>
    </location>
</feature>
<dbReference type="Proteomes" id="UP000199592">
    <property type="component" value="Unassembled WGS sequence"/>
</dbReference>
<dbReference type="CDD" id="cd03255">
    <property type="entry name" value="ABC_MJ0796_LolCDE_FtsE"/>
    <property type="match status" value="1"/>
</dbReference>
<dbReference type="InterPro" id="IPR027417">
    <property type="entry name" value="P-loop_NTPase"/>
</dbReference>
<comment type="similarity">
    <text evidence="5">Belongs to the ABC transporter superfamily. Macrolide exporter (TC 3.A.1.122) family.</text>
</comment>
<dbReference type="Gene3D" id="3.40.50.300">
    <property type="entry name" value="P-loop containing nucleotide triphosphate hydrolases"/>
    <property type="match status" value="1"/>
</dbReference>
<evidence type="ECO:0000256" key="2">
    <source>
        <dbReference type="ARBA" id="ARBA00022741"/>
    </source>
</evidence>
<dbReference type="STRING" id="1073328.SAMN05216294_3331"/>
<dbReference type="GO" id="GO:0098796">
    <property type="term" value="C:membrane protein complex"/>
    <property type="evidence" value="ECO:0007669"/>
    <property type="project" value="UniProtKB-ARBA"/>
</dbReference>
<sequence>MNLVLEAKHINKHFHKPKDFHVLKDISFDVKKGEFASIMGKSGSGKSTLLYILSTMDTDYTGELYLNNQLVTGKSHRELSRIRNKNIGFVFQFHYLLSEFSVIENVMLPAKKLAEKPYAEIERNANQKLEMLNIGHLAHQKASRISGGEKQRVAIARALINDPTILMGDEPTGNLDSHNSENVFNIFKNLKEEQGLSLLVVTHDEDFANRTDRIIQMEDGIIMNHLVNS</sequence>
<dbReference type="Pfam" id="PF00005">
    <property type="entry name" value="ABC_tran"/>
    <property type="match status" value="1"/>
</dbReference>
<accession>A0A1H2Z6L6</accession>
<dbReference type="GO" id="GO:0005524">
    <property type="term" value="F:ATP binding"/>
    <property type="evidence" value="ECO:0007669"/>
    <property type="project" value="UniProtKB-KW"/>
</dbReference>
<evidence type="ECO:0000256" key="5">
    <source>
        <dbReference type="ARBA" id="ARBA00038388"/>
    </source>
</evidence>
<dbReference type="InterPro" id="IPR017911">
    <property type="entry name" value="MacB-like_ATP-bd"/>
</dbReference>
<keyword evidence="3 7" id="KW-0067">ATP-binding</keyword>
<dbReference type="SMART" id="SM00382">
    <property type="entry name" value="AAA"/>
    <property type="match status" value="1"/>
</dbReference>
<dbReference type="InterPro" id="IPR003439">
    <property type="entry name" value="ABC_transporter-like_ATP-bd"/>
</dbReference>
<dbReference type="EMBL" id="FNMY01000008">
    <property type="protein sequence ID" value="SDX13092.1"/>
    <property type="molecule type" value="Genomic_DNA"/>
</dbReference>
<dbReference type="AlphaFoldDB" id="A0A1H2Z6L6"/>